<accession>A0A4V2Q2B5</accession>
<feature type="region of interest" description="Disordered" evidence="1">
    <location>
        <begin position="104"/>
        <end position="125"/>
    </location>
</feature>
<evidence type="ECO:0000256" key="2">
    <source>
        <dbReference type="SAM" id="Phobius"/>
    </source>
</evidence>
<dbReference type="EMBL" id="SJOI01000001">
    <property type="protein sequence ID" value="TCL02168.1"/>
    <property type="molecule type" value="Genomic_DNA"/>
</dbReference>
<gene>
    <name evidence="3" type="ORF">EZJ58_0164</name>
</gene>
<evidence type="ECO:0000313" key="4">
    <source>
        <dbReference type="Proteomes" id="UP000294555"/>
    </source>
</evidence>
<evidence type="ECO:0000256" key="1">
    <source>
        <dbReference type="SAM" id="MobiDB-lite"/>
    </source>
</evidence>
<reference evidence="3 4" key="1">
    <citation type="submission" date="2019-02" db="EMBL/GenBank/DDBJ databases">
        <title>Investigation of anaerobic lignin degradation for improved lignocellulosic biofuels.</title>
        <authorList>
            <person name="Deangelis K."/>
        </authorList>
    </citation>
    <scope>NUCLEOTIDE SEQUENCE [LARGE SCALE GENOMIC DNA]</scope>
    <source>
        <strain evidence="3 4">159R</strain>
    </source>
</reference>
<keyword evidence="4" id="KW-1185">Reference proteome</keyword>
<evidence type="ECO:0000313" key="3">
    <source>
        <dbReference type="EMBL" id="TCL02168.1"/>
    </source>
</evidence>
<name>A0A4V2Q2B5_9GAMM</name>
<protein>
    <submittedName>
        <fullName evidence="3">Uncharacterized protein DUF3742</fullName>
    </submittedName>
</protein>
<keyword evidence="2" id="KW-1133">Transmembrane helix</keyword>
<dbReference type="InterPro" id="IPR022213">
    <property type="entry name" value="DUF3742"/>
</dbReference>
<proteinExistence type="predicted"/>
<dbReference type="RefSeq" id="WP_132921140.1">
    <property type="nucleotide sequence ID" value="NZ_SJOI01000001.1"/>
</dbReference>
<dbReference type="OrthoDB" id="8454876at2"/>
<keyword evidence="2" id="KW-0472">Membrane</keyword>
<keyword evidence="2" id="KW-0812">Transmembrane</keyword>
<feature type="transmembrane region" description="Helical" evidence="2">
    <location>
        <begin position="48"/>
        <end position="81"/>
    </location>
</feature>
<sequence length="125" mass="14439">MATHAHSERWTYRIARGMGLGWRGYVFRERHVSGWIISRGVPAMGVKAFLWLAKLVLLGLLLYITFWLALLLVFAVAAAWVAEHSTRQDESDFLGGKTEELDHRDSLSYHPYNYNDDPDPRFEDD</sequence>
<organism evidence="3 4">
    <name type="scientific">Sodalis ligni</name>
    <dbReference type="NCBI Taxonomy" id="2697027"/>
    <lineage>
        <taxon>Bacteria</taxon>
        <taxon>Pseudomonadati</taxon>
        <taxon>Pseudomonadota</taxon>
        <taxon>Gammaproteobacteria</taxon>
        <taxon>Enterobacterales</taxon>
        <taxon>Bruguierivoracaceae</taxon>
        <taxon>Sodalis</taxon>
    </lineage>
</organism>
<dbReference type="Pfam" id="PF12553">
    <property type="entry name" value="DUF3742"/>
    <property type="match status" value="1"/>
</dbReference>
<dbReference type="AlphaFoldDB" id="A0A4V2Q2B5"/>
<dbReference type="Proteomes" id="UP000294555">
    <property type="component" value="Unassembled WGS sequence"/>
</dbReference>
<comment type="caution">
    <text evidence="3">The sequence shown here is derived from an EMBL/GenBank/DDBJ whole genome shotgun (WGS) entry which is preliminary data.</text>
</comment>